<accession>A0A0F9TBI2</accession>
<organism evidence="2">
    <name type="scientific">marine sediment metagenome</name>
    <dbReference type="NCBI Taxonomy" id="412755"/>
    <lineage>
        <taxon>unclassified sequences</taxon>
        <taxon>metagenomes</taxon>
        <taxon>ecological metagenomes</taxon>
    </lineage>
</organism>
<dbReference type="Pfam" id="PF01425">
    <property type="entry name" value="Amidase"/>
    <property type="match status" value="1"/>
</dbReference>
<dbReference type="NCBIfam" id="NF005565">
    <property type="entry name" value="PRK07235.1"/>
    <property type="match status" value="1"/>
</dbReference>
<proteinExistence type="predicted"/>
<protein>
    <recommendedName>
        <fullName evidence="1">Amidase domain-containing protein</fullName>
    </recommendedName>
</protein>
<reference evidence="2" key="1">
    <citation type="journal article" date="2015" name="Nature">
        <title>Complex archaea that bridge the gap between prokaryotes and eukaryotes.</title>
        <authorList>
            <person name="Spang A."/>
            <person name="Saw J.H."/>
            <person name="Jorgensen S.L."/>
            <person name="Zaremba-Niedzwiedzka K."/>
            <person name="Martijn J."/>
            <person name="Lind A.E."/>
            <person name="van Eijk R."/>
            <person name="Schleper C."/>
            <person name="Guy L."/>
            <person name="Ettema T.J."/>
        </authorList>
    </citation>
    <scope>NUCLEOTIDE SEQUENCE</scope>
</reference>
<dbReference type="InterPro" id="IPR036928">
    <property type="entry name" value="AS_sf"/>
</dbReference>
<dbReference type="EMBL" id="LAZR01000294">
    <property type="protein sequence ID" value="KKN76544.1"/>
    <property type="molecule type" value="Genomic_DNA"/>
</dbReference>
<gene>
    <name evidence="2" type="ORF">LCGC14_0369150</name>
</gene>
<dbReference type="AlphaFoldDB" id="A0A0F9TBI2"/>
<feature type="domain" description="Amidase" evidence="1">
    <location>
        <begin position="83"/>
        <end position="492"/>
    </location>
</feature>
<dbReference type="GO" id="GO:0003824">
    <property type="term" value="F:catalytic activity"/>
    <property type="evidence" value="ECO:0007669"/>
    <property type="project" value="InterPro"/>
</dbReference>
<dbReference type="InterPro" id="IPR000120">
    <property type="entry name" value="Amidase"/>
</dbReference>
<comment type="caution">
    <text evidence="2">The sequence shown here is derived from an EMBL/GenBank/DDBJ whole genome shotgun (WGS) entry which is preliminary data.</text>
</comment>
<dbReference type="PANTHER" id="PTHR11895:SF170">
    <property type="entry name" value="AMIDASE"/>
    <property type="match status" value="1"/>
</dbReference>
<dbReference type="SUPFAM" id="SSF75304">
    <property type="entry name" value="Amidase signature (AS) enzymes"/>
    <property type="match status" value="1"/>
</dbReference>
<sequence>MSVKRPGIDTLAVISDYYGFDLSFEELGEFQSAVAGSMAIYDRLDELADESLPVNYPRADMGYRPVGDDNPLNGWAWKCSVPGAEEGPLAGRTVALKDNIALAGIPMMNGSPIMEGFVPREDATVVTRLLDAGAHIIGKTAVPAFCFDGGGCTGYPEPQPVNPHDRERLAGASSNGSAVVVTNGEVDMALGGDQGGSIRLPASWSGCYGIKGTHGLVPYTGIFPIELTLDHVGPMARTAEDCARMLEVLAGSDGLDPRQYDVRTAKYTESLSENLTGIRIGILREGFGIAGVSESDVDAAVKEAISVLEKVGARATEVSVPMHNDGLALWSAIAFEGATELMVRGDGYGTNWRGHYSTQLMDFYGRARRARGHDFSDTVKMTVLAGHYMSEQYNRHYYGKAQNIGRRLARDYDNALQEYDLLIMPTTAMKAVKRPADKSLNSTLAGALSNLHNTAPFDVSGHPAMSVPVGFSEGLPVGMQLVGRRWDEATVLKVAHAYQVAIG</sequence>
<dbReference type="PANTHER" id="PTHR11895">
    <property type="entry name" value="TRANSAMIDASE"/>
    <property type="match status" value="1"/>
</dbReference>
<dbReference type="Gene3D" id="1.10.20.60">
    <property type="entry name" value="Glu-tRNAGln amidotransferase C subunit, N-terminal domain"/>
    <property type="match status" value="1"/>
</dbReference>
<evidence type="ECO:0000313" key="2">
    <source>
        <dbReference type="EMBL" id="KKN76544.1"/>
    </source>
</evidence>
<name>A0A0F9TBI2_9ZZZZ</name>
<dbReference type="Gene3D" id="3.90.1300.10">
    <property type="entry name" value="Amidase signature (AS) domain"/>
    <property type="match status" value="1"/>
</dbReference>
<dbReference type="InterPro" id="IPR023631">
    <property type="entry name" value="Amidase_dom"/>
</dbReference>
<evidence type="ECO:0000259" key="1">
    <source>
        <dbReference type="Pfam" id="PF01425"/>
    </source>
</evidence>